<protein>
    <recommendedName>
        <fullName evidence="4">SH3 domain-containing protein</fullName>
    </recommendedName>
</protein>
<dbReference type="Gene3D" id="2.30.30.40">
    <property type="entry name" value="SH3 Domains"/>
    <property type="match status" value="1"/>
</dbReference>
<dbReference type="InterPro" id="IPR035552">
    <property type="entry name" value="Mti1_SH3"/>
</dbReference>
<dbReference type="InterPro" id="IPR036028">
    <property type="entry name" value="SH3-like_dom_sf"/>
</dbReference>
<evidence type="ECO:0000256" key="3">
    <source>
        <dbReference type="SAM" id="MobiDB-lite"/>
    </source>
</evidence>
<evidence type="ECO:0000313" key="5">
    <source>
        <dbReference type="EMBL" id="KAF9748048.1"/>
    </source>
</evidence>
<dbReference type="PRINTS" id="PR00452">
    <property type="entry name" value="SH3DOMAIN"/>
</dbReference>
<dbReference type="Pfam" id="PF00018">
    <property type="entry name" value="SH3_1"/>
    <property type="match status" value="1"/>
</dbReference>
<dbReference type="Proteomes" id="UP000616885">
    <property type="component" value="Unassembled WGS sequence"/>
</dbReference>
<sequence>MAALFRVKALYDYTSPHEDDLNFDIGQVITVTEEDDDDWYGGEYLDANGVKKEGIFPRNFVEKIEPQAPPRPTRNRHKKDAEAPPQPEQASSHPPPPPPTVPAVEPPAPQPSEPEIEEAPEPVQKSPTSPQKQQSAPPCLRLLRRSRPLPLPPPSRNPVLLPSLRSRRVALSEIALPHSTSLLHLPLRPLSLGD</sequence>
<gene>
    <name evidence="5" type="ORF">IM811_017553</name>
</gene>
<dbReference type="AlphaFoldDB" id="A0A8H7N530"/>
<feature type="compositionally biased region" description="Pro residues" evidence="3">
    <location>
        <begin position="93"/>
        <end position="112"/>
    </location>
</feature>
<reference evidence="5" key="1">
    <citation type="submission" date="2020-10" db="EMBL/GenBank/DDBJ databases">
        <title>High-Quality Genome Resource of Clonostachys rosea strain S41 by Oxford Nanopore Long-Read Sequencing.</title>
        <authorList>
            <person name="Wang H."/>
        </authorList>
    </citation>
    <scope>NUCLEOTIDE SEQUENCE</scope>
    <source>
        <strain evidence="5">S41</strain>
    </source>
</reference>
<evidence type="ECO:0000256" key="1">
    <source>
        <dbReference type="ARBA" id="ARBA00022443"/>
    </source>
</evidence>
<organism evidence="5 6">
    <name type="scientific">Bionectria ochroleuca</name>
    <name type="common">Gliocladium roseum</name>
    <dbReference type="NCBI Taxonomy" id="29856"/>
    <lineage>
        <taxon>Eukaryota</taxon>
        <taxon>Fungi</taxon>
        <taxon>Dikarya</taxon>
        <taxon>Ascomycota</taxon>
        <taxon>Pezizomycotina</taxon>
        <taxon>Sordariomycetes</taxon>
        <taxon>Hypocreomycetidae</taxon>
        <taxon>Hypocreales</taxon>
        <taxon>Bionectriaceae</taxon>
        <taxon>Clonostachys</taxon>
    </lineage>
</organism>
<feature type="domain" description="SH3" evidence="4">
    <location>
        <begin position="2"/>
        <end position="66"/>
    </location>
</feature>
<dbReference type="PANTHER" id="PTHR46026">
    <property type="entry name" value="RHO-TYPE GUANINE NUCLEOTIDE EXCHANGE FACTOR, ISOFORM F"/>
    <property type="match status" value="1"/>
</dbReference>
<feature type="region of interest" description="Disordered" evidence="3">
    <location>
        <begin position="60"/>
        <end position="160"/>
    </location>
</feature>
<name>A0A8H7N530_BIOOC</name>
<comment type="caution">
    <text evidence="5">The sequence shown here is derived from an EMBL/GenBank/DDBJ whole genome shotgun (WGS) entry which is preliminary data.</text>
</comment>
<dbReference type="SUPFAM" id="SSF50044">
    <property type="entry name" value="SH3-domain"/>
    <property type="match status" value="1"/>
</dbReference>
<evidence type="ECO:0000313" key="6">
    <source>
        <dbReference type="Proteomes" id="UP000616885"/>
    </source>
</evidence>
<accession>A0A8H7N530</accession>
<dbReference type="CDD" id="cd11887">
    <property type="entry name" value="SH3_Bbc1"/>
    <property type="match status" value="1"/>
</dbReference>
<dbReference type="PANTHER" id="PTHR46026:SF1">
    <property type="entry name" value="RHO-TYPE GUANINE NUCLEOTIDE EXCHANGE FACTOR, ISOFORM F"/>
    <property type="match status" value="1"/>
</dbReference>
<evidence type="ECO:0000256" key="2">
    <source>
        <dbReference type="PROSITE-ProRule" id="PRU00192"/>
    </source>
</evidence>
<dbReference type="InterPro" id="IPR001452">
    <property type="entry name" value="SH3_domain"/>
</dbReference>
<feature type="compositionally biased region" description="Low complexity" evidence="3">
    <location>
        <begin position="121"/>
        <end position="141"/>
    </location>
</feature>
<keyword evidence="1 2" id="KW-0728">SH3 domain</keyword>
<dbReference type="PROSITE" id="PS50002">
    <property type="entry name" value="SH3"/>
    <property type="match status" value="1"/>
</dbReference>
<evidence type="ECO:0000259" key="4">
    <source>
        <dbReference type="PROSITE" id="PS50002"/>
    </source>
</evidence>
<proteinExistence type="predicted"/>
<dbReference type="EMBL" id="JADCTT010000009">
    <property type="protein sequence ID" value="KAF9748048.1"/>
    <property type="molecule type" value="Genomic_DNA"/>
</dbReference>
<dbReference type="SMART" id="SM00326">
    <property type="entry name" value="SH3"/>
    <property type="match status" value="1"/>
</dbReference>